<reference evidence="5 6" key="1">
    <citation type="journal article" date="2018" name="Nat. Biotechnol.">
        <title>A standardized bacterial taxonomy based on genome phylogeny substantially revises the tree of life.</title>
        <authorList>
            <person name="Parks D.H."/>
            <person name="Chuvochina M."/>
            <person name="Waite D.W."/>
            <person name="Rinke C."/>
            <person name="Skarshewski A."/>
            <person name="Chaumeil P.A."/>
            <person name="Hugenholtz P."/>
        </authorList>
    </citation>
    <scope>NUCLEOTIDE SEQUENCE [LARGE SCALE GENOMIC DNA]</scope>
    <source>
        <strain evidence="5">UBA10948</strain>
    </source>
</reference>
<dbReference type="RefSeq" id="WP_061213517.1">
    <property type="nucleotide sequence ID" value="NZ_DCDX01000009.1"/>
</dbReference>
<dbReference type="CDD" id="cd02440">
    <property type="entry name" value="AdoMet_MTases"/>
    <property type="match status" value="1"/>
</dbReference>
<evidence type="ECO:0000256" key="2">
    <source>
        <dbReference type="ARBA" id="ARBA00022679"/>
    </source>
</evidence>
<comment type="caution">
    <text evidence="5">The sequence shown here is derived from an EMBL/GenBank/DDBJ whole genome shotgun (WGS) entry which is preliminary data.</text>
</comment>
<keyword evidence="1 5" id="KW-0489">Methyltransferase</keyword>
<protein>
    <submittedName>
        <fullName evidence="5">Class I SAM-dependent methyltransferase</fullName>
    </submittedName>
</protein>
<name>A0A354YW54_9FIRM</name>
<feature type="domain" description="Methyltransferase type 12" evidence="4">
    <location>
        <begin position="46"/>
        <end position="138"/>
    </location>
</feature>
<dbReference type="Gene3D" id="3.40.50.150">
    <property type="entry name" value="Vaccinia Virus protein VP39"/>
    <property type="match status" value="1"/>
</dbReference>
<dbReference type="AlphaFoldDB" id="A0A354YW54"/>
<dbReference type="Proteomes" id="UP000263273">
    <property type="component" value="Unassembled WGS sequence"/>
</dbReference>
<evidence type="ECO:0000313" key="5">
    <source>
        <dbReference type="EMBL" id="HBK52931.1"/>
    </source>
</evidence>
<dbReference type="GO" id="GO:0008168">
    <property type="term" value="F:methyltransferase activity"/>
    <property type="evidence" value="ECO:0007669"/>
    <property type="project" value="UniProtKB-KW"/>
</dbReference>
<accession>A0A354YW54</accession>
<proteinExistence type="predicted"/>
<gene>
    <name evidence="5" type="ORF">DDZ44_03190</name>
</gene>
<dbReference type="InterPro" id="IPR013217">
    <property type="entry name" value="Methyltransf_12"/>
</dbReference>
<dbReference type="SUPFAM" id="SSF53335">
    <property type="entry name" value="S-adenosyl-L-methionine-dependent methyltransferases"/>
    <property type="match status" value="1"/>
</dbReference>
<dbReference type="STRING" id="378794.GCA_001570625_01003"/>
<evidence type="ECO:0000256" key="3">
    <source>
        <dbReference type="ARBA" id="ARBA00022691"/>
    </source>
</evidence>
<dbReference type="PANTHER" id="PTHR43464">
    <property type="entry name" value="METHYLTRANSFERASE"/>
    <property type="match status" value="1"/>
</dbReference>
<sequence>MSWGDIRFILANPFVYRLFSTIVGQGSARQVYVNEYIKPEAGNRILDIGCGPADILEYLPEYIEYIGFDMSAEYIEAARKRFGHRGRFICQLLSLKIIEQMELFDLVIAIGVLHHLDNTHAENLFTLAQKALKPGGRLITIDPVFYSGQSRWERYLISKDRGEFVRSEQEYRSLIPQGFSANKTVIRRGLLRMPYSLMFMECCK</sequence>
<dbReference type="GO" id="GO:0032259">
    <property type="term" value="P:methylation"/>
    <property type="evidence" value="ECO:0007669"/>
    <property type="project" value="UniProtKB-KW"/>
</dbReference>
<evidence type="ECO:0000256" key="1">
    <source>
        <dbReference type="ARBA" id="ARBA00022603"/>
    </source>
</evidence>
<dbReference type="Pfam" id="PF08242">
    <property type="entry name" value="Methyltransf_12"/>
    <property type="match status" value="1"/>
</dbReference>
<evidence type="ECO:0000259" key="4">
    <source>
        <dbReference type="Pfam" id="PF08242"/>
    </source>
</evidence>
<keyword evidence="2 5" id="KW-0808">Transferase</keyword>
<organism evidence="5 6">
    <name type="scientific">Syntrophomonas wolfei</name>
    <dbReference type="NCBI Taxonomy" id="863"/>
    <lineage>
        <taxon>Bacteria</taxon>
        <taxon>Bacillati</taxon>
        <taxon>Bacillota</taxon>
        <taxon>Clostridia</taxon>
        <taxon>Eubacteriales</taxon>
        <taxon>Syntrophomonadaceae</taxon>
        <taxon>Syntrophomonas</taxon>
    </lineage>
</organism>
<dbReference type="EMBL" id="DNZF01000067">
    <property type="protein sequence ID" value="HBK52931.1"/>
    <property type="molecule type" value="Genomic_DNA"/>
</dbReference>
<dbReference type="PANTHER" id="PTHR43464:SF19">
    <property type="entry name" value="UBIQUINONE BIOSYNTHESIS O-METHYLTRANSFERASE, MITOCHONDRIAL"/>
    <property type="match status" value="1"/>
</dbReference>
<keyword evidence="3" id="KW-0949">S-adenosyl-L-methionine</keyword>
<evidence type="ECO:0000313" key="6">
    <source>
        <dbReference type="Proteomes" id="UP000263273"/>
    </source>
</evidence>
<dbReference type="InterPro" id="IPR029063">
    <property type="entry name" value="SAM-dependent_MTases_sf"/>
</dbReference>